<evidence type="ECO:0000313" key="9">
    <source>
        <dbReference type="EMBL" id="GAG66717.1"/>
    </source>
</evidence>
<keyword evidence="3" id="KW-0805">Transcription regulation</keyword>
<evidence type="ECO:0000256" key="5">
    <source>
        <dbReference type="ARBA" id="ARBA00023159"/>
    </source>
</evidence>
<sequence>MPKGTIRRLMERGFGFIKTEEEKDFFFHRNDLEGVEFASLNEGQEVEFEKGQGQDGRPKAVKVRLTETQADDDSGDNGGDDGG</sequence>
<accession>X1A9J3</accession>
<dbReference type="EMBL" id="BART01006612">
    <property type="protein sequence ID" value="GAG66717.1"/>
    <property type="molecule type" value="Genomic_DNA"/>
</dbReference>
<evidence type="ECO:0000256" key="7">
    <source>
        <dbReference type="SAM" id="MobiDB-lite"/>
    </source>
</evidence>
<dbReference type="PANTHER" id="PTHR46565:SF20">
    <property type="entry name" value="COLD SHOCK DOMAIN-CONTAINING PROTEIN 4"/>
    <property type="match status" value="1"/>
</dbReference>
<organism evidence="9">
    <name type="scientific">marine sediment metagenome</name>
    <dbReference type="NCBI Taxonomy" id="412755"/>
    <lineage>
        <taxon>unclassified sequences</taxon>
        <taxon>metagenomes</taxon>
        <taxon>ecological metagenomes</taxon>
    </lineage>
</organism>
<dbReference type="PROSITE" id="PS51857">
    <property type="entry name" value="CSD_2"/>
    <property type="match status" value="1"/>
</dbReference>
<dbReference type="AlphaFoldDB" id="X1A9J3"/>
<evidence type="ECO:0000256" key="4">
    <source>
        <dbReference type="ARBA" id="ARBA00023125"/>
    </source>
</evidence>
<feature type="compositionally biased region" description="Basic and acidic residues" evidence="7">
    <location>
        <begin position="47"/>
        <end position="58"/>
    </location>
</feature>
<keyword evidence="2" id="KW-0963">Cytoplasm</keyword>
<dbReference type="GO" id="GO:0005737">
    <property type="term" value="C:cytoplasm"/>
    <property type="evidence" value="ECO:0007669"/>
    <property type="project" value="UniProtKB-SubCell"/>
</dbReference>
<reference evidence="9" key="1">
    <citation type="journal article" date="2014" name="Front. Microbiol.">
        <title>High frequency of phylogenetically diverse reductive dehalogenase-homologous genes in deep subseafloor sedimentary metagenomes.</title>
        <authorList>
            <person name="Kawai M."/>
            <person name="Futagami T."/>
            <person name="Toyoda A."/>
            <person name="Takaki Y."/>
            <person name="Nishi S."/>
            <person name="Hori S."/>
            <person name="Arai W."/>
            <person name="Tsubouchi T."/>
            <person name="Morono Y."/>
            <person name="Uchiyama I."/>
            <person name="Ito T."/>
            <person name="Fujiyama A."/>
            <person name="Inagaki F."/>
            <person name="Takami H."/>
        </authorList>
    </citation>
    <scope>NUCLEOTIDE SEQUENCE</scope>
    <source>
        <strain evidence="9">Expedition CK06-06</strain>
    </source>
</reference>
<evidence type="ECO:0000256" key="2">
    <source>
        <dbReference type="ARBA" id="ARBA00022490"/>
    </source>
</evidence>
<protein>
    <recommendedName>
        <fullName evidence="8">CSD domain-containing protein</fullName>
    </recommendedName>
</protein>
<keyword evidence="6" id="KW-0804">Transcription</keyword>
<name>X1A9J3_9ZZZZ</name>
<dbReference type="GO" id="GO:0003677">
    <property type="term" value="F:DNA binding"/>
    <property type="evidence" value="ECO:0007669"/>
    <property type="project" value="UniProtKB-KW"/>
</dbReference>
<dbReference type="Gene3D" id="2.40.50.140">
    <property type="entry name" value="Nucleic acid-binding proteins"/>
    <property type="match status" value="1"/>
</dbReference>
<feature type="compositionally biased region" description="Acidic residues" evidence="7">
    <location>
        <begin position="69"/>
        <end position="83"/>
    </location>
</feature>
<comment type="subcellular location">
    <subcellularLocation>
        <location evidence="1">Cytoplasm</location>
    </subcellularLocation>
</comment>
<gene>
    <name evidence="9" type="ORF">S01H4_15087</name>
</gene>
<dbReference type="Pfam" id="PF00313">
    <property type="entry name" value="CSD"/>
    <property type="match status" value="1"/>
</dbReference>
<evidence type="ECO:0000259" key="8">
    <source>
        <dbReference type="PROSITE" id="PS51857"/>
    </source>
</evidence>
<dbReference type="SMART" id="SM00357">
    <property type="entry name" value="CSP"/>
    <property type="match status" value="1"/>
</dbReference>
<dbReference type="InterPro" id="IPR002059">
    <property type="entry name" value="CSP_DNA-bd"/>
</dbReference>
<comment type="caution">
    <text evidence="9">The sequence shown here is derived from an EMBL/GenBank/DDBJ whole genome shotgun (WGS) entry which is preliminary data.</text>
</comment>
<dbReference type="SUPFAM" id="SSF50249">
    <property type="entry name" value="Nucleic acid-binding proteins"/>
    <property type="match status" value="1"/>
</dbReference>
<keyword evidence="5" id="KW-0010">Activator</keyword>
<dbReference type="PIRSF" id="PIRSF002599">
    <property type="entry name" value="Cold_shock_A"/>
    <property type="match status" value="1"/>
</dbReference>
<keyword evidence="4" id="KW-0238">DNA-binding</keyword>
<dbReference type="InterPro" id="IPR012156">
    <property type="entry name" value="Cold_shock_CspA"/>
</dbReference>
<evidence type="ECO:0000256" key="3">
    <source>
        <dbReference type="ARBA" id="ARBA00023015"/>
    </source>
</evidence>
<dbReference type="PANTHER" id="PTHR46565">
    <property type="entry name" value="COLD SHOCK DOMAIN PROTEIN 2"/>
    <property type="match status" value="1"/>
</dbReference>
<feature type="domain" description="CSD" evidence="8">
    <location>
        <begin position="1"/>
        <end position="65"/>
    </location>
</feature>
<evidence type="ECO:0000256" key="1">
    <source>
        <dbReference type="ARBA" id="ARBA00004496"/>
    </source>
</evidence>
<evidence type="ECO:0000256" key="6">
    <source>
        <dbReference type="ARBA" id="ARBA00023163"/>
    </source>
</evidence>
<dbReference type="InterPro" id="IPR011129">
    <property type="entry name" value="CSD"/>
</dbReference>
<proteinExistence type="predicted"/>
<dbReference type="InterPro" id="IPR012340">
    <property type="entry name" value="NA-bd_OB-fold"/>
</dbReference>
<feature type="region of interest" description="Disordered" evidence="7">
    <location>
        <begin position="46"/>
        <end position="83"/>
    </location>
</feature>